<keyword evidence="1" id="KW-0732">Signal</keyword>
<comment type="caution">
    <text evidence="2">The sequence shown here is derived from an EMBL/GenBank/DDBJ whole genome shotgun (WGS) entry which is preliminary data.</text>
</comment>
<feature type="chain" id="PRO_5035791398" description="Secreted protein" evidence="1">
    <location>
        <begin position="28"/>
        <end position="115"/>
    </location>
</feature>
<name>A0A8T0H060_CERPU</name>
<evidence type="ECO:0000313" key="2">
    <source>
        <dbReference type="EMBL" id="KAG0563744.1"/>
    </source>
</evidence>
<dbReference type="Proteomes" id="UP000822688">
    <property type="component" value="Chromosome 8"/>
</dbReference>
<sequence length="115" mass="13092">MSCMKLCWSNSSRLSVSFCLLLSLTYSRVSYHVFQCSRVGTGELEEPENLPKLVHLVDVPRFDDAHLQVQDKQVRTKWGTSTGGIRRSRVFCRPVCLEVFLFSTANLLSHTYSSC</sequence>
<proteinExistence type="predicted"/>
<dbReference type="AlphaFoldDB" id="A0A8T0H060"/>
<keyword evidence="3" id="KW-1185">Reference proteome</keyword>
<evidence type="ECO:0008006" key="4">
    <source>
        <dbReference type="Google" id="ProtNLM"/>
    </source>
</evidence>
<organism evidence="2 3">
    <name type="scientific">Ceratodon purpureus</name>
    <name type="common">Fire moss</name>
    <name type="synonym">Dicranum purpureum</name>
    <dbReference type="NCBI Taxonomy" id="3225"/>
    <lineage>
        <taxon>Eukaryota</taxon>
        <taxon>Viridiplantae</taxon>
        <taxon>Streptophyta</taxon>
        <taxon>Embryophyta</taxon>
        <taxon>Bryophyta</taxon>
        <taxon>Bryophytina</taxon>
        <taxon>Bryopsida</taxon>
        <taxon>Dicranidae</taxon>
        <taxon>Pseudoditrichales</taxon>
        <taxon>Ditrichaceae</taxon>
        <taxon>Ceratodon</taxon>
    </lineage>
</organism>
<accession>A0A8T0H060</accession>
<evidence type="ECO:0000256" key="1">
    <source>
        <dbReference type="SAM" id="SignalP"/>
    </source>
</evidence>
<dbReference type="EMBL" id="CM026429">
    <property type="protein sequence ID" value="KAG0563744.1"/>
    <property type="molecule type" value="Genomic_DNA"/>
</dbReference>
<evidence type="ECO:0000313" key="3">
    <source>
        <dbReference type="Proteomes" id="UP000822688"/>
    </source>
</evidence>
<reference evidence="2" key="1">
    <citation type="submission" date="2020-06" db="EMBL/GenBank/DDBJ databases">
        <title>WGS assembly of Ceratodon purpureus strain R40.</title>
        <authorList>
            <person name="Carey S.B."/>
            <person name="Jenkins J."/>
            <person name="Shu S."/>
            <person name="Lovell J.T."/>
            <person name="Sreedasyam A."/>
            <person name="Maumus F."/>
            <person name="Tiley G.P."/>
            <person name="Fernandez-Pozo N."/>
            <person name="Barry K."/>
            <person name="Chen C."/>
            <person name="Wang M."/>
            <person name="Lipzen A."/>
            <person name="Daum C."/>
            <person name="Saski C.A."/>
            <person name="Payton A.C."/>
            <person name="Mcbreen J.C."/>
            <person name="Conrad R.E."/>
            <person name="Kollar L.M."/>
            <person name="Olsson S."/>
            <person name="Huttunen S."/>
            <person name="Landis J.B."/>
            <person name="Wickett N.J."/>
            <person name="Johnson M.G."/>
            <person name="Rensing S.A."/>
            <person name="Grimwood J."/>
            <person name="Schmutz J."/>
            <person name="Mcdaniel S.F."/>
        </authorList>
    </citation>
    <scope>NUCLEOTIDE SEQUENCE</scope>
    <source>
        <strain evidence="2">R40</strain>
    </source>
</reference>
<protein>
    <recommendedName>
        <fullName evidence="4">Secreted protein</fullName>
    </recommendedName>
</protein>
<gene>
    <name evidence="2" type="ORF">KC19_8G056400</name>
</gene>
<feature type="signal peptide" evidence="1">
    <location>
        <begin position="1"/>
        <end position="27"/>
    </location>
</feature>